<dbReference type="InterPro" id="IPR043129">
    <property type="entry name" value="ATPase_NBD"/>
</dbReference>
<keyword evidence="3" id="KW-0813">Transport</keyword>
<sequence length="510" mass="55374">MSEVLLLRVIPGASPRLCWWQAQPAVGEIRARGESASFAALAETQPSLLALPLWLLLPGQWFSVCACRLPPARGRQLARLLPALLEDELAQDIETLHFSLLPRQHDSGHVAVIERNVLRQWYEAAITNGFNLQALWPDWLALPSPSATPEPNLAATLAATSVSSSATLQYASTPVTLTVLSSSHGLLARRYDPQHPHDWQGCSADPLLAAPFLTALSALSTPSSSASTVLDVAQDSADVAAASAQRPENVIARAKAPETKPDVAPKVVWYGLAASAEQLSALGLRGPLPKQVNNDEGALLLRGASALHQLQRHGILGGEFAPRSAQARQWRQWRSIAAALAMLALLLVGEQGVRWWQLTQAADQAATQAEQAYRALFPQQTRRVNMRAQLNAVLRQMRGQPPLQGLVPYLRKVALALQDSALSRQPLQVKSLQYQRDQQSLRLQVQAAGFAELEQLRSVLGRYFQVEQGALSRDGAGVAGSLVLRDRAVQNQSAAVERQTRAEPRISTAQ</sequence>
<name>A0A8I1W6F1_PLESH</name>
<keyword evidence="4" id="KW-1003">Cell membrane</keyword>
<dbReference type="InterPro" id="IPR025691">
    <property type="entry name" value="GspL_pp_dom"/>
</dbReference>
<evidence type="ECO:0000259" key="11">
    <source>
        <dbReference type="Pfam" id="PF12693"/>
    </source>
</evidence>
<evidence type="ECO:0000256" key="5">
    <source>
        <dbReference type="ARBA" id="ARBA00022519"/>
    </source>
</evidence>
<gene>
    <name evidence="12" type="primary">gspL</name>
    <name evidence="12" type="ORF">J2R62_03395</name>
</gene>
<evidence type="ECO:0000259" key="10">
    <source>
        <dbReference type="Pfam" id="PF05134"/>
    </source>
</evidence>
<comment type="subcellular location">
    <subcellularLocation>
        <location evidence="1">Cell inner membrane</location>
        <topology evidence="1">Single-pass membrane protein</topology>
    </subcellularLocation>
</comment>
<evidence type="ECO:0000256" key="6">
    <source>
        <dbReference type="ARBA" id="ARBA00022692"/>
    </source>
</evidence>
<comment type="similarity">
    <text evidence="2">Belongs to the GSP L family.</text>
</comment>
<dbReference type="GO" id="GO:0005886">
    <property type="term" value="C:plasma membrane"/>
    <property type="evidence" value="ECO:0007669"/>
    <property type="project" value="UniProtKB-SubCell"/>
</dbReference>
<dbReference type="AlphaFoldDB" id="A0A8I1W6F1"/>
<protein>
    <submittedName>
        <fullName evidence="12">Type II secretion system protein GspL</fullName>
    </submittedName>
</protein>
<evidence type="ECO:0000313" key="13">
    <source>
        <dbReference type="Proteomes" id="UP000664658"/>
    </source>
</evidence>
<accession>A0A8I1W6F1</accession>
<evidence type="ECO:0000256" key="9">
    <source>
        <dbReference type="ARBA" id="ARBA00023136"/>
    </source>
</evidence>
<dbReference type="GO" id="GO:0015627">
    <property type="term" value="C:type II protein secretion system complex"/>
    <property type="evidence" value="ECO:0007669"/>
    <property type="project" value="InterPro"/>
</dbReference>
<keyword evidence="9" id="KW-0472">Membrane</keyword>
<keyword evidence="7" id="KW-0653">Protein transport</keyword>
<proteinExistence type="inferred from homology"/>
<evidence type="ECO:0000256" key="8">
    <source>
        <dbReference type="ARBA" id="ARBA00022989"/>
    </source>
</evidence>
<dbReference type="EMBL" id="JAFNAA010000003">
    <property type="protein sequence ID" value="MBO1107272.1"/>
    <property type="molecule type" value="Genomic_DNA"/>
</dbReference>
<dbReference type="Pfam" id="PF05134">
    <property type="entry name" value="T2SSL"/>
    <property type="match status" value="1"/>
</dbReference>
<feature type="domain" description="GspL periplasmic" evidence="11">
    <location>
        <begin position="328"/>
        <end position="485"/>
    </location>
</feature>
<dbReference type="InterPro" id="IPR007812">
    <property type="entry name" value="T2SS_protein-GspL"/>
</dbReference>
<evidence type="ECO:0000256" key="1">
    <source>
        <dbReference type="ARBA" id="ARBA00004377"/>
    </source>
</evidence>
<dbReference type="InterPro" id="IPR024230">
    <property type="entry name" value="GspL_cyto_dom"/>
</dbReference>
<evidence type="ECO:0000256" key="2">
    <source>
        <dbReference type="ARBA" id="ARBA00005318"/>
    </source>
</evidence>
<dbReference type="Pfam" id="PF12693">
    <property type="entry name" value="GspL_C"/>
    <property type="match status" value="1"/>
</dbReference>
<feature type="domain" description="GspL cytoplasmic actin-ATPase-like" evidence="10">
    <location>
        <begin position="38"/>
        <end position="145"/>
    </location>
</feature>
<evidence type="ECO:0000256" key="4">
    <source>
        <dbReference type="ARBA" id="ARBA00022475"/>
    </source>
</evidence>
<organism evidence="12 13">
    <name type="scientific">Plesiomonas shigelloides</name>
    <name type="common">Aeromonas shigelloides</name>
    <dbReference type="NCBI Taxonomy" id="703"/>
    <lineage>
        <taxon>Bacteria</taxon>
        <taxon>Pseudomonadati</taxon>
        <taxon>Pseudomonadota</taxon>
        <taxon>Gammaproteobacteria</taxon>
        <taxon>Enterobacterales</taxon>
        <taxon>Enterobacteriaceae</taxon>
        <taxon>Plesiomonas</taxon>
    </lineage>
</organism>
<keyword evidence="6" id="KW-0812">Transmembrane</keyword>
<reference evidence="12" key="1">
    <citation type="submission" date="2021-03" db="EMBL/GenBank/DDBJ databases">
        <title>Plesiomonas shigelloides zfcc0051, isolated from zebrafish feces.</title>
        <authorList>
            <person name="Vanderhoek Z."/>
            <person name="Gaulke C."/>
        </authorList>
    </citation>
    <scope>NUCLEOTIDE SEQUENCE</scope>
    <source>
        <strain evidence="12">Zfcc0051</strain>
    </source>
</reference>
<dbReference type="Gene3D" id="3.30.1360.100">
    <property type="entry name" value="General secretion pathway protein M, EpsM"/>
    <property type="match status" value="1"/>
</dbReference>
<dbReference type="RefSeq" id="WP_207541626.1">
    <property type="nucleotide sequence ID" value="NZ_JAFNAA010000003.1"/>
</dbReference>
<evidence type="ECO:0000256" key="3">
    <source>
        <dbReference type="ARBA" id="ARBA00022448"/>
    </source>
</evidence>
<dbReference type="GO" id="GO:0015628">
    <property type="term" value="P:protein secretion by the type II secretion system"/>
    <property type="evidence" value="ECO:0007669"/>
    <property type="project" value="InterPro"/>
</dbReference>
<keyword evidence="8" id="KW-1133">Transmembrane helix</keyword>
<dbReference type="GO" id="GO:0009276">
    <property type="term" value="C:Gram-negative-bacterium-type cell wall"/>
    <property type="evidence" value="ECO:0007669"/>
    <property type="project" value="InterPro"/>
</dbReference>
<evidence type="ECO:0000256" key="7">
    <source>
        <dbReference type="ARBA" id="ARBA00022927"/>
    </source>
</evidence>
<dbReference type="Gene3D" id="3.30.420.380">
    <property type="match status" value="1"/>
</dbReference>
<dbReference type="NCBIfam" id="TIGR01709">
    <property type="entry name" value="typeII_sec_gspL"/>
    <property type="match status" value="1"/>
</dbReference>
<keyword evidence="5" id="KW-0997">Cell inner membrane</keyword>
<dbReference type="Proteomes" id="UP000664658">
    <property type="component" value="Unassembled WGS sequence"/>
</dbReference>
<dbReference type="SUPFAM" id="SSF53067">
    <property type="entry name" value="Actin-like ATPase domain"/>
    <property type="match status" value="1"/>
</dbReference>
<evidence type="ECO:0000313" key="12">
    <source>
        <dbReference type="EMBL" id="MBO1107272.1"/>
    </source>
</evidence>
<comment type="caution">
    <text evidence="12">The sequence shown here is derived from an EMBL/GenBank/DDBJ whole genome shotgun (WGS) entry which is preliminary data.</text>
</comment>